<organism evidence="2 3">
    <name type="scientific">Nematostella vectensis</name>
    <name type="common">Starlet sea anemone</name>
    <dbReference type="NCBI Taxonomy" id="45351"/>
    <lineage>
        <taxon>Eukaryota</taxon>
        <taxon>Metazoa</taxon>
        <taxon>Cnidaria</taxon>
        <taxon>Anthozoa</taxon>
        <taxon>Hexacorallia</taxon>
        <taxon>Actiniaria</taxon>
        <taxon>Edwardsiidae</taxon>
        <taxon>Nematostella</taxon>
    </lineage>
</organism>
<dbReference type="OrthoDB" id="1668230at2759"/>
<keyword evidence="3" id="KW-1185">Reference proteome</keyword>
<dbReference type="Pfam" id="PF23431">
    <property type="entry name" value="BROMI_N"/>
    <property type="match status" value="1"/>
</dbReference>
<dbReference type="PhylomeDB" id="A7SLG2"/>
<protein>
    <recommendedName>
        <fullName evidence="1">BROMI N-terminal domain-containing protein</fullName>
    </recommendedName>
</protein>
<evidence type="ECO:0000313" key="2">
    <source>
        <dbReference type="EMBL" id="EDO35449.1"/>
    </source>
</evidence>
<dbReference type="AlphaFoldDB" id="A7SLG2"/>
<accession>A7SLG2</accession>
<name>A7SLG2_NEMVE</name>
<evidence type="ECO:0000313" key="3">
    <source>
        <dbReference type="Proteomes" id="UP000001593"/>
    </source>
</evidence>
<feature type="domain" description="BROMI N-terminal" evidence="1">
    <location>
        <begin position="19"/>
        <end position="124"/>
    </location>
</feature>
<dbReference type="STRING" id="45351.A7SLG2"/>
<reference evidence="2 3" key="1">
    <citation type="journal article" date="2007" name="Science">
        <title>Sea anemone genome reveals ancestral eumetazoan gene repertoire and genomic organization.</title>
        <authorList>
            <person name="Putnam N.H."/>
            <person name="Srivastava M."/>
            <person name="Hellsten U."/>
            <person name="Dirks B."/>
            <person name="Chapman J."/>
            <person name="Salamov A."/>
            <person name="Terry A."/>
            <person name="Shapiro H."/>
            <person name="Lindquist E."/>
            <person name="Kapitonov V.V."/>
            <person name="Jurka J."/>
            <person name="Genikhovich G."/>
            <person name="Grigoriev I.V."/>
            <person name="Lucas S.M."/>
            <person name="Steele R.E."/>
            <person name="Finnerty J.R."/>
            <person name="Technau U."/>
            <person name="Martindale M.Q."/>
            <person name="Rokhsar D.S."/>
        </authorList>
    </citation>
    <scope>NUCLEOTIDE SEQUENCE [LARGE SCALE GENOMIC DNA]</scope>
    <source>
        <strain evidence="3">CH2 X CH6</strain>
    </source>
</reference>
<proteinExistence type="predicted"/>
<dbReference type="KEGG" id="nve:5506851"/>
<dbReference type="HOGENOM" id="CLU_1962185_0_0_1"/>
<evidence type="ECO:0000259" key="1">
    <source>
        <dbReference type="Pfam" id="PF23431"/>
    </source>
</evidence>
<dbReference type="InParanoid" id="A7SLG2"/>
<dbReference type="Proteomes" id="UP000001593">
    <property type="component" value="Unassembled WGS sequence"/>
</dbReference>
<gene>
    <name evidence="2" type="ORF">NEMVEDRAFT_v1g214105</name>
</gene>
<sequence>MADMENTSDERSDTFFASLDQLFTTLEPVIKEASSVEAAEDILNNLEATDENFHRYDFVCQLRNRIDEALGPVIDTRLEQIGGEGNTNEHLSQIADEVQSSKEFLSLQQSILADTKEAVNLLVSLLLQ</sequence>
<dbReference type="InterPro" id="IPR055391">
    <property type="entry name" value="BROMI_N"/>
</dbReference>
<dbReference type="EMBL" id="DS469698">
    <property type="protein sequence ID" value="EDO35449.1"/>
    <property type="molecule type" value="Genomic_DNA"/>
</dbReference>